<dbReference type="PANTHER" id="PTHR38480">
    <property type="entry name" value="SLR0254 PROTEIN"/>
    <property type="match status" value="1"/>
</dbReference>
<sequence>MNPDDAEFCSKCGTNLKISTVAVNVSSRGEMGTEKDVVLHRIFAVIIDYFVMVFLSFSIVGASIVPGLAAGSPMTAMSGFFMSLLIIMLLWIFYGILLETWKGQTVGKMILGIIVVKENGEPCDFLAALLRNVLRIIDSLPSFYILGFIVMAITEKRQRLGDRLAGTVVVRIKH</sequence>
<feature type="transmembrane region" description="Helical" evidence="5">
    <location>
        <begin position="77"/>
        <end position="97"/>
    </location>
</feature>
<evidence type="ECO:0000256" key="3">
    <source>
        <dbReference type="ARBA" id="ARBA00022989"/>
    </source>
</evidence>
<keyword evidence="3 5" id="KW-1133">Transmembrane helix</keyword>
<protein>
    <submittedName>
        <fullName evidence="7">RDD family protein</fullName>
    </submittedName>
</protein>
<feature type="domain" description="RDD" evidence="6">
    <location>
        <begin position="39"/>
        <end position="166"/>
    </location>
</feature>
<feature type="transmembrane region" description="Helical" evidence="5">
    <location>
        <begin position="42"/>
        <end position="65"/>
    </location>
</feature>
<evidence type="ECO:0000256" key="1">
    <source>
        <dbReference type="ARBA" id="ARBA00004141"/>
    </source>
</evidence>
<dbReference type="Proteomes" id="UP000050360">
    <property type="component" value="Unassembled WGS sequence"/>
</dbReference>
<evidence type="ECO:0000313" key="7">
    <source>
        <dbReference type="EMBL" id="KPQ45301.1"/>
    </source>
</evidence>
<dbReference type="Pfam" id="PF06271">
    <property type="entry name" value="RDD"/>
    <property type="match status" value="1"/>
</dbReference>
<gene>
    <name evidence="7" type="ORF">MPEBLZ_00098</name>
</gene>
<evidence type="ECO:0000313" key="8">
    <source>
        <dbReference type="Proteomes" id="UP000050360"/>
    </source>
</evidence>
<dbReference type="GO" id="GO:0016020">
    <property type="term" value="C:membrane"/>
    <property type="evidence" value="ECO:0007669"/>
    <property type="project" value="UniProtKB-SubCell"/>
</dbReference>
<keyword evidence="2 5" id="KW-0812">Transmembrane</keyword>
<dbReference type="EMBL" id="LKCM01000014">
    <property type="protein sequence ID" value="KPQ45301.1"/>
    <property type="molecule type" value="Genomic_DNA"/>
</dbReference>
<evidence type="ECO:0000256" key="4">
    <source>
        <dbReference type="ARBA" id="ARBA00023136"/>
    </source>
</evidence>
<reference evidence="7 8" key="1">
    <citation type="submission" date="2015-09" db="EMBL/GenBank/DDBJ databases">
        <title>A metagenomics-based metabolic model of nitrate-dependent anaerobic oxidation of methane by Methanoperedens-like archaea.</title>
        <authorList>
            <person name="Arshad A."/>
            <person name="Speth D.R."/>
            <person name="De Graaf R.M."/>
            <person name="Op Den Camp H.J."/>
            <person name="Jetten M.S."/>
            <person name="Welte C.U."/>
        </authorList>
    </citation>
    <scope>NUCLEOTIDE SEQUENCE [LARGE SCALE GENOMIC DNA]</scope>
</reference>
<dbReference type="AlphaFoldDB" id="A0A0P8AKG6"/>
<name>A0A0P8AKG6_9EURY</name>
<dbReference type="InterPro" id="IPR010432">
    <property type="entry name" value="RDD"/>
</dbReference>
<comment type="caution">
    <text evidence="7">The sequence shown here is derived from an EMBL/GenBank/DDBJ whole genome shotgun (WGS) entry which is preliminary data.</text>
</comment>
<comment type="subcellular location">
    <subcellularLocation>
        <location evidence="1">Membrane</location>
        <topology evidence="1">Multi-pass membrane protein</topology>
    </subcellularLocation>
</comment>
<evidence type="ECO:0000256" key="2">
    <source>
        <dbReference type="ARBA" id="ARBA00022692"/>
    </source>
</evidence>
<organism evidence="7 8">
    <name type="scientific">Candidatus Methanoperedens nitratireducens</name>
    <dbReference type="NCBI Taxonomy" id="1392998"/>
    <lineage>
        <taxon>Archaea</taxon>
        <taxon>Methanobacteriati</taxon>
        <taxon>Methanobacteriota</taxon>
        <taxon>Stenosarchaea group</taxon>
        <taxon>Methanomicrobia</taxon>
        <taxon>Methanosarcinales</taxon>
        <taxon>ANME-2 cluster</taxon>
        <taxon>Candidatus Methanoperedentaceae</taxon>
        <taxon>Candidatus Methanoperedens</taxon>
    </lineage>
</organism>
<dbReference type="PANTHER" id="PTHR38480:SF1">
    <property type="entry name" value="SLR0254 PROTEIN"/>
    <property type="match status" value="1"/>
</dbReference>
<accession>A0A0P8AKG6</accession>
<keyword evidence="4 5" id="KW-0472">Membrane</keyword>
<evidence type="ECO:0000259" key="6">
    <source>
        <dbReference type="Pfam" id="PF06271"/>
    </source>
</evidence>
<proteinExistence type="predicted"/>
<evidence type="ECO:0000256" key="5">
    <source>
        <dbReference type="SAM" id="Phobius"/>
    </source>
</evidence>